<keyword evidence="4" id="KW-0620">Polyamine biosynthesis</keyword>
<protein>
    <recommendedName>
        <fullName evidence="7">Orn/DAP/Arg decarboxylase 2 N-terminal domain-containing protein</fullName>
    </recommendedName>
</protein>
<evidence type="ECO:0000256" key="4">
    <source>
        <dbReference type="ARBA" id="ARBA00023115"/>
    </source>
</evidence>
<dbReference type="CDD" id="cd00622">
    <property type="entry name" value="PLPDE_III_ODC"/>
    <property type="match status" value="1"/>
</dbReference>
<dbReference type="GO" id="GO:0004586">
    <property type="term" value="F:ornithine decarboxylase activity"/>
    <property type="evidence" value="ECO:0007669"/>
    <property type="project" value="TreeGrafter"/>
</dbReference>
<dbReference type="Gene3D" id="3.20.20.10">
    <property type="entry name" value="Alanine racemase"/>
    <property type="match status" value="1"/>
</dbReference>
<dbReference type="PRINTS" id="PR01179">
    <property type="entry name" value="ODADCRBXLASE"/>
</dbReference>
<evidence type="ECO:0000256" key="2">
    <source>
        <dbReference type="ARBA" id="ARBA00008872"/>
    </source>
</evidence>
<comment type="function">
    <text evidence="6">Catalyzes the first and rate-limiting step of polyamine biosynthesis that converts ornithine into putrescine, which is the precursor for the polyamines, spermidine and spermine. Polyamines are essential for cell proliferation and are implicated in cellular processes, ranging from DNA replication to apoptosis.</text>
</comment>
<organism evidence="8 9">
    <name type="scientific">Aphidius gifuensis</name>
    <name type="common">Parasitoid wasp</name>
    <dbReference type="NCBI Taxonomy" id="684658"/>
    <lineage>
        <taxon>Eukaryota</taxon>
        <taxon>Metazoa</taxon>
        <taxon>Ecdysozoa</taxon>
        <taxon>Arthropoda</taxon>
        <taxon>Hexapoda</taxon>
        <taxon>Insecta</taxon>
        <taxon>Pterygota</taxon>
        <taxon>Neoptera</taxon>
        <taxon>Endopterygota</taxon>
        <taxon>Hymenoptera</taxon>
        <taxon>Apocrita</taxon>
        <taxon>Ichneumonoidea</taxon>
        <taxon>Braconidae</taxon>
        <taxon>Aphidiinae</taxon>
        <taxon>Aphidius</taxon>
    </lineage>
</organism>
<dbReference type="PANTHER" id="PTHR11482:SF6">
    <property type="entry name" value="ORNITHINE DECARBOXYLASE 1-RELATED"/>
    <property type="match status" value="1"/>
</dbReference>
<dbReference type="InterPro" id="IPR022644">
    <property type="entry name" value="De-COase2_N"/>
</dbReference>
<dbReference type="Pfam" id="PF02784">
    <property type="entry name" value="Orn_Arg_deC_N"/>
    <property type="match status" value="1"/>
</dbReference>
<dbReference type="GO" id="GO:0005737">
    <property type="term" value="C:cytoplasm"/>
    <property type="evidence" value="ECO:0007669"/>
    <property type="project" value="TreeGrafter"/>
</dbReference>
<name>A0A835CSP0_APHGI</name>
<dbReference type="Gene3D" id="2.40.37.10">
    <property type="entry name" value="Lyase, Ornithine Decarboxylase, Chain A, domain 1"/>
    <property type="match status" value="1"/>
</dbReference>
<accession>A0A835CSP0</accession>
<evidence type="ECO:0000259" key="7">
    <source>
        <dbReference type="Pfam" id="PF02784"/>
    </source>
</evidence>
<dbReference type="InterPro" id="IPR029066">
    <property type="entry name" value="PLP-binding_barrel"/>
</dbReference>
<dbReference type="Proteomes" id="UP000639338">
    <property type="component" value="Unassembled WGS sequence"/>
</dbReference>
<dbReference type="FunFam" id="3.20.20.10:FF:000005">
    <property type="entry name" value="Ornithine decarboxylase"/>
    <property type="match status" value="1"/>
</dbReference>
<reference evidence="8 9" key="1">
    <citation type="submission" date="2020-08" db="EMBL/GenBank/DDBJ databases">
        <title>Aphidius gifuensis genome sequencing and assembly.</title>
        <authorList>
            <person name="Du Z."/>
        </authorList>
    </citation>
    <scope>NUCLEOTIDE SEQUENCE [LARGE SCALE GENOMIC DNA]</scope>
    <source>
        <strain evidence="8">YNYX2018</strain>
        <tissue evidence="8">Adults</tissue>
    </source>
</reference>
<dbReference type="SUPFAM" id="SSF50621">
    <property type="entry name" value="Alanine racemase C-terminal domain-like"/>
    <property type="match status" value="1"/>
</dbReference>
<comment type="caution">
    <text evidence="8">The sequence shown here is derived from an EMBL/GenBank/DDBJ whole genome shotgun (WGS) entry which is preliminary data.</text>
</comment>
<feature type="domain" description="Orn/DAP/Arg decarboxylase 2 N-terminal" evidence="7">
    <location>
        <begin position="40"/>
        <end position="273"/>
    </location>
</feature>
<keyword evidence="5" id="KW-0456">Lyase</keyword>
<keyword evidence="9" id="KW-1185">Reference proteome</keyword>
<dbReference type="InterPro" id="IPR000183">
    <property type="entry name" value="Orn/DAP/Arg_de-COase"/>
</dbReference>
<evidence type="ECO:0000256" key="3">
    <source>
        <dbReference type="ARBA" id="ARBA00022898"/>
    </source>
</evidence>
<comment type="similarity">
    <text evidence="2">Belongs to the Orn/Lys/Arg decarboxylase class-II family.</text>
</comment>
<evidence type="ECO:0000313" key="8">
    <source>
        <dbReference type="EMBL" id="KAF7994159.1"/>
    </source>
</evidence>
<evidence type="ECO:0000256" key="1">
    <source>
        <dbReference type="ARBA" id="ARBA00001933"/>
    </source>
</evidence>
<dbReference type="OrthoDB" id="5034579at2759"/>
<comment type="cofactor">
    <cofactor evidence="1">
        <name>pyridoxal 5'-phosphate</name>
        <dbReference type="ChEBI" id="CHEBI:597326"/>
    </cofactor>
</comment>
<evidence type="ECO:0000256" key="6">
    <source>
        <dbReference type="ARBA" id="ARBA00037173"/>
    </source>
</evidence>
<dbReference type="InterPro" id="IPR002433">
    <property type="entry name" value="Orn_de-COase"/>
</dbReference>
<dbReference type="AlphaFoldDB" id="A0A835CSP0"/>
<dbReference type="GO" id="GO:0033387">
    <property type="term" value="P:putrescine biosynthetic process from arginine, via ornithine"/>
    <property type="evidence" value="ECO:0007669"/>
    <property type="project" value="TreeGrafter"/>
</dbReference>
<gene>
    <name evidence="8" type="ORF">HCN44_011428</name>
</gene>
<dbReference type="PRINTS" id="PR01182">
    <property type="entry name" value="ORNDCRBXLASE"/>
</dbReference>
<sequence>MSEFDIKKIKIHEGKNDTDLIKNIIKETESDDPFYILDIEDIIEKHKLIVEKMPRVVPHYAVKCNPDPTVIQTLAAMNANFDCASKQEIQLVLKMGVSNDRIIYAHPGKAPSHIKFAKKVGVEKTTVDSKSEILKLKKLYPESKLLIRVALDGSADQCGVNFSEKFGCEVTTEAIELMEYMKNLKMTLLGFCFHLGSPCLDTSSYGKGIKVCNNLINIAKTMGHIEANVIDIGGGIQGQDTDYLNKLALSINDALKHVDPEIEIISEPGRYYVESAFTLSACIIGKKTIKKDDNIEKFYYVNDGTYGAFIEELLDIKHRIPNSLYCQSNKMFVSTIWGRTADPYDILVKSTPMQDFEEEDWMIWKNMGAYTSSLATTFNGFIPASVYPFIRKSSLNYVLNEMKNNIH</sequence>
<dbReference type="SUPFAM" id="SSF51419">
    <property type="entry name" value="PLP-binding barrel"/>
    <property type="match status" value="1"/>
</dbReference>
<evidence type="ECO:0000313" key="9">
    <source>
        <dbReference type="Proteomes" id="UP000639338"/>
    </source>
</evidence>
<proteinExistence type="inferred from homology"/>
<dbReference type="EMBL" id="JACMRX010000003">
    <property type="protein sequence ID" value="KAF7994159.1"/>
    <property type="molecule type" value="Genomic_DNA"/>
</dbReference>
<dbReference type="InterPro" id="IPR009006">
    <property type="entry name" value="Ala_racemase/Decarboxylase_C"/>
</dbReference>
<evidence type="ECO:0000256" key="5">
    <source>
        <dbReference type="ARBA" id="ARBA00023239"/>
    </source>
</evidence>
<keyword evidence="3" id="KW-0663">Pyridoxal phosphate</keyword>
<dbReference type="PANTHER" id="PTHR11482">
    <property type="entry name" value="ARGININE/DIAMINOPIMELATE/ORNITHINE DECARBOXYLASE"/>
    <property type="match status" value="1"/>
</dbReference>